<name>J9FR80_9ZZZZ</name>
<reference evidence="2" key="1">
    <citation type="journal article" date="2012" name="PLoS ONE">
        <title>Gene sets for utilization of primary and secondary nutrition supplies in the distal gut of endangered iberian lynx.</title>
        <authorList>
            <person name="Alcaide M."/>
            <person name="Messina E."/>
            <person name="Richter M."/>
            <person name="Bargiela R."/>
            <person name="Peplies J."/>
            <person name="Huws S.A."/>
            <person name="Newbold C.J."/>
            <person name="Golyshin P.N."/>
            <person name="Simon M.A."/>
            <person name="Lopez G."/>
            <person name="Yakimov M.M."/>
            <person name="Ferrer M."/>
        </authorList>
    </citation>
    <scope>NUCLEOTIDE SEQUENCE</scope>
</reference>
<protein>
    <submittedName>
        <fullName evidence="2">Membrane protein</fullName>
    </submittedName>
</protein>
<sequence length="283" mass="32262">MEYRQCTFLIVFQPVIASIITTIGCMGKNLTPSRIKNLLARYLERHFCSLPDNGSRRKLTVWIEDCNKPTRNQVIDIHLHIRQCRSRNTSRDDGMVVSHLGRIEHFFAFPQLSTTQGLQQIAISSGNTIEDVFTLGIDIVTQIGSIHARIGSHLLFVETLDQLQGLVCGITEFFVTFHLQGCQVEKSWRCLRSIFLGDTLNFKERIFDFLQSSAPFFFRSKPSFGQGIIYLLFLSLLLTLRHFVSIGILHNGGKYSFPIVRSQNPIGLRYKVFDLLLPAHNKG</sequence>
<dbReference type="PROSITE" id="PS51257">
    <property type="entry name" value="PROKAR_LIPOPROTEIN"/>
    <property type="match status" value="1"/>
</dbReference>
<evidence type="ECO:0000313" key="2">
    <source>
        <dbReference type="EMBL" id="EJW89889.1"/>
    </source>
</evidence>
<gene>
    <name evidence="2" type="ORF">EVA_22000</name>
</gene>
<organism evidence="2">
    <name type="scientific">gut metagenome</name>
    <dbReference type="NCBI Taxonomy" id="749906"/>
    <lineage>
        <taxon>unclassified sequences</taxon>
        <taxon>metagenomes</taxon>
        <taxon>organismal metagenomes</taxon>
    </lineage>
</organism>
<comment type="caution">
    <text evidence="2">The sequence shown here is derived from an EMBL/GenBank/DDBJ whole genome shotgun (WGS) entry which is preliminary data.</text>
</comment>
<keyword evidence="1" id="KW-1133">Transmembrane helix</keyword>
<feature type="transmembrane region" description="Helical" evidence="1">
    <location>
        <begin position="228"/>
        <end position="249"/>
    </location>
</feature>
<dbReference type="AlphaFoldDB" id="J9FR80"/>
<keyword evidence="1" id="KW-0472">Membrane</keyword>
<evidence type="ECO:0000256" key="1">
    <source>
        <dbReference type="SAM" id="Phobius"/>
    </source>
</evidence>
<dbReference type="EMBL" id="AMCI01009189">
    <property type="protein sequence ID" value="EJW89889.1"/>
    <property type="molecule type" value="Genomic_DNA"/>
</dbReference>
<proteinExistence type="predicted"/>
<keyword evidence="1" id="KW-0812">Transmembrane</keyword>
<accession>J9FR80</accession>